<dbReference type="Proteomes" id="UP001460270">
    <property type="component" value="Unassembled WGS sequence"/>
</dbReference>
<dbReference type="InterPro" id="IPR042566">
    <property type="entry name" value="L1_C"/>
</dbReference>
<feature type="region of interest" description="Disordered" evidence="1">
    <location>
        <begin position="39"/>
        <end position="58"/>
    </location>
</feature>
<dbReference type="Gene3D" id="1.20.5.340">
    <property type="match status" value="1"/>
</dbReference>
<name>A0AAW0ML54_9GOBI</name>
<dbReference type="Gene3D" id="3.30.250.20">
    <property type="entry name" value="L1 transposable element, C-terminal domain"/>
    <property type="match status" value="1"/>
</dbReference>
<dbReference type="InterPro" id="IPR004244">
    <property type="entry name" value="Transposase_22"/>
</dbReference>
<evidence type="ECO:0008006" key="4">
    <source>
        <dbReference type="Google" id="ProtNLM"/>
    </source>
</evidence>
<evidence type="ECO:0000313" key="3">
    <source>
        <dbReference type="Proteomes" id="UP001460270"/>
    </source>
</evidence>
<accession>A0AAW0ML54</accession>
<feature type="compositionally biased region" description="Basic and acidic residues" evidence="1">
    <location>
        <begin position="39"/>
        <end position="52"/>
    </location>
</feature>
<evidence type="ECO:0000313" key="2">
    <source>
        <dbReference type="EMBL" id="KAK7879880.1"/>
    </source>
</evidence>
<dbReference type="SUPFAM" id="SSF57997">
    <property type="entry name" value="Tropomyosin"/>
    <property type="match status" value="1"/>
</dbReference>
<sequence>MAEILRELRELRKESQSEFSDTRASLTRLETSVGDLKERMGNLEQRTEEAEGRISAAEDASQRNERVLRYLLRREAALTNQCDDLQNRLRRNNLRIYQIPEGNCKIERAHRALGLKPADSNPPRSIIVRFLDYTVKEAVLRKAWMQKQVVFQGKTIYFDQDYSPEVQRKRARLRGVIKQLKDKGIQAKCRFPAQLRIDLESGVKTFPTLLDAVPMLEELGVSVHVSERRRWTRRSPGRRGPGGITEETRRCWVIRRGLENLRLKQAIYKVMF</sequence>
<gene>
    <name evidence="2" type="ORF">WMY93_033456</name>
</gene>
<dbReference type="AlphaFoldDB" id="A0AAW0ML54"/>
<keyword evidence="3" id="KW-1185">Reference proteome</keyword>
<dbReference type="PANTHER" id="PTHR11505">
    <property type="entry name" value="L1 TRANSPOSABLE ELEMENT-RELATED"/>
    <property type="match status" value="1"/>
</dbReference>
<reference evidence="3" key="1">
    <citation type="submission" date="2024-04" db="EMBL/GenBank/DDBJ databases">
        <title>Salinicola lusitanus LLJ914,a marine bacterium isolated from the Okinawa Trough.</title>
        <authorList>
            <person name="Li J."/>
        </authorList>
    </citation>
    <scope>NUCLEOTIDE SEQUENCE [LARGE SCALE GENOMIC DNA]</scope>
</reference>
<protein>
    <recommendedName>
        <fullName evidence="4">L1 transposable element RRM domain-containing protein</fullName>
    </recommendedName>
</protein>
<organism evidence="2 3">
    <name type="scientific">Mugilogobius chulae</name>
    <name type="common">yellowstripe goby</name>
    <dbReference type="NCBI Taxonomy" id="88201"/>
    <lineage>
        <taxon>Eukaryota</taxon>
        <taxon>Metazoa</taxon>
        <taxon>Chordata</taxon>
        <taxon>Craniata</taxon>
        <taxon>Vertebrata</taxon>
        <taxon>Euteleostomi</taxon>
        <taxon>Actinopterygii</taxon>
        <taxon>Neopterygii</taxon>
        <taxon>Teleostei</taxon>
        <taxon>Neoteleostei</taxon>
        <taxon>Acanthomorphata</taxon>
        <taxon>Gobiaria</taxon>
        <taxon>Gobiiformes</taxon>
        <taxon>Gobioidei</taxon>
        <taxon>Gobiidae</taxon>
        <taxon>Gobionellinae</taxon>
        <taxon>Mugilogobius</taxon>
    </lineage>
</organism>
<proteinExistence type="predicted"/>
<comment type="caution">
    <text evidence="2">The sequence shown here is derived from an EMBL/GenBank/DDBJ whole genome shotgun (WGS) entry which is preliminary data.</text>
</comment>
<evidence type="ECO:0000256" key="1">
    <source>
        <dbReference type="SAM" id="MobiDB-lite"/>
    </source>
</evidence>
<dbReference type="EMBL" id="JBBPFD010000180">
    <property type="protein sequence ID" value="KAK7879880.1"/>
    <property type="molecule type" value="Genomic_DNA"/>
</dbReference>